<keyword evidence="11" id="KW-1185">Reference proteome</keyword>
<proteinExistence type="predicted"/>
<dbReference type="Pfam" id="PF00560">
    <property type="entry name" value="LRR_1"/>
    <property type="match status" value="2"/>
</dbReference>
<dbReference type="InterPro" id="IPR001611">
    <property type="entry name" value="Leu-rich_rpt"/>
</dbReference>
<accession>A0AAW1HAI5</accession>
<comment type="caution">
    <text evidence="10">The sequence shown here is derived from an EMBL/GenBank/DDBJ whole genome shotgun (WGS) entry which is preliminary data.</text>
</comment>
<dbReference type="SUPFAM" id="SSF52047">
    <property type="entry name" value="RNI-like"/>
    <property type="match status" value="1"/>
</dbReference>
<name>A0AAW1HAI5_SAPOF</name>
<keyword evidence="8" id="KW-0675">Receptor</keyword>
<keyword evidence="6" id="KW-1133">Transmembrane helix</keyword>
<reference evidence="10" key="1">
    <citation type="submission" date="2024-03" db="EMBL/GenBank/DDBJ databases">
        <title>WGS assembly of Saponaria officinalis var. Norfolk2.</title>
        <authorList>
            <person name="Jenkins J."/>
            <person name="Shu S."/>
            <person name="Grimwood J."/>
            <person name="Barry K."/>
            <person name="Goodstein D."/>
            <person name="Schmutz J."/>
            <person name="Leebens-Mack J."/>
            <person name="Osbourn A."/>
        </authorList>
    </citation>
    <scope>NUCLEOTIDE SEQUENCE [LARGE SCALE GENOMIC DNA]</scope>
    <source>
        <strain evidence="10">JIC</strain>
    </source>
</reference>
<dbReference type="PANTHER" id="PTHR27000:SF642">
    <property type="entry name" value="INACTIVE LEUCINE-RICH REPEAT RECEPTOR KINASE XIAO-RELATED"/>
    <property type="match status" value="1"/>
</dbReference>
<evidence type="ECO:0000313" key="10">
    <source>
        <dbReference type="EMBL" id="KAK9673053.1"/>
    </source>
</evidence>
<evidence type="ECO:0000256" key="1">
    <source>
        <dbReference type="ARBA" id="ARBA00004479"/>
    </source>
</evidence>
<keyword evidence="9" id="KW-0325">Glycoprotein</keyword>
<keyword evidence="2" id="KW-0433">Leucine-rich repeat</keyword>
<sequence>MGKLQNLALRYNKFSQVEGGAIMGILGNLCNLKYFDLSSNYIGGEIGAHHNLSKCSTYDLEYLELFDNMIGGTLPTWLGDFKILKYLNIANNVYLSKAFRCRRGVPS</sequence>
<dbReference type="AlphaFoldDB" id="A0AAW1HAI5"/>
<evidence type="ECO:0000256" key="9">
    <source>
        <dbReference type="ARBA" id="ARBA00023180"/>
    </source>
</evidence>
<dbReference type="EMBL" id="JBDFQZ010000012">
    <property type="protein sequence ID" value="KAK9673053.1"/>
    <property type="molecule type" value="Genomic_DNA"/>
</dbReference>
<dbReference type="Proteomes" id="UP001443914">
    <property type="component" value="Unassembled WGS sequence"/>
</dbReference>
<protein>
    <submittedName>
        <fullName evidence="10">Uncharacterized protein</fullName>
    </submittedName>
</protein>
<evidence type="ECO:0000256" key="4">
    <source>
        <dbReference type="ARBA" id="ARBA00022729"/>
    </source>
</evidence>
<dbReference type="GO" id="GO:0016020">
    <property type="term" value="C:membrane"/>
    <property type="evidence" value="ECO:0007669"/>
    <property type="project" value="UniProtKB-SubCell"/>
</dbReference>
<evidence type="ECO:0000256" key="2">
    <source>
        <dbReference type="ARBA" id="ARBA00022614"/>
    </source>
</evidence>
<evidence type="ECO:0000256" key="3">
    <source>
        <dbReference type="ARBA" id="ARBA00022692"/>
    </source>
</evidence>
<evidence type="ECO:0000256" key="7">
    <source>
        <dbReference type="ARBA" id="ARBA00023136"/>
    </source>
</evidence>
<keyword evidence="5" id="KW-0677">Repeat</keyword>
<evidence type="ECO:0000256" key="5">
    <source>
        <dbReference type="ARBA" id="ARBA00022737"/>
    </source>
</evidence>
<organism evidence="10 11">
    <name type="scientific">Saponaria officinalis</name>
    <name type="common">Common soapwort</name>
    <name type="synonym">Lychnis saponaria</name>
    <dbReference type="NCBI Taxonomy" id="3572"/>
    <lineage>
        <taxon>Eukaryota</taxon>
        <taxon>Viridiplantae</taxon>
        <taxon>Streptophyta</taxon>
        <taxon>Embryophyta</taxon>
        <taxon>Tracheophyta</taxon>
        <taxon>Spermatophyta</taxon>
        <taxon>Magnoliopsida</taxon>
        <taxon>eudicotyledons</taxon>
        <taxon>Gunneridae</taxon>
        <taxon>Pentapetalae</taxon>
        <taxon>Caryophyllales</taxon>
        <taxon>Caryophyllaceae</taxon>
        <taxon>Caryophylleae</taxon>
        <taxon>Saponaria</taxon>
    </lineage>
</organism>
<keyword evidence="7" id="KW-0472">Membrane</keyword>
<keyword evidence="3" id="KW-0812">Transmembrane</keyword>
<comment type="subcellular location">
    <subcellularLocation>
        <location evidence="1">Membrane</location>
        <topology evidence="1">Single-pass type I membrane protein</topology>
    </subcellularLocation>
</comment>
<keyword evidence="4" id="KW-0732">Signal</keyword>
<gene>
    <name evidence="10" type="ORF">RND81_12G143200</name>
</gene>
<evidence type="ECO:0000256" key="8">
    <source>
        <dbReference type="ARBA" id="ARBA00023170"/>
    </source>
</evidence>
<dbReference type="Gene3D" id="3.80.10.10">
    <property type="entry name" value="Ribonuclease Inhibitor"/>
    <property type="match status" value="1"/>
</dbReference>
<dbReference type="InterPro" id="IPR032675">
    <property type="entry name" value="LRR_dom_sf"/>
</dbReference>
<evidence type="ECO:0000256" key="6">
    <source>
        <dbReference type="ARBA" id="ARBA00022989"/>
    </source>
</evidence>
<dbReference type="PANTHER" id="PTHR27000">
    <property type="entry name" value="LEUCINE-RICH REPEAT RECEPTOR-LIKE PROTEIN KINASE FAMILY PROTEIN-RELATED"/>
    <property type="match status" value="1"/>
</dbReference>
<evidence type="ECO:0000313" key="11">
    <source>
        <dbReference type="Proteomes" id="UP001443914"/>
    </source>
</evidence>